<comment type="caution">
    <text evidence="3">The sequence shown here is derived from an EMBL/GenBank/DDBJ whole genome shotgun (WGS) entry which is preliminary data.</text>
</comment>
<feature type="compositionally biased region" description="Polar residues" evidence="2">
    <location>
        <begin position="311"/>
        <end position="323"/>
    </location>
</feature>
<feature type="compositionally biased region" description="Basic and acidic residues" evidence="2">
    <location>
        <begin position="258"/>
        <end position="272"/>
    </location>
</feature>
<feature type="region of interest" description="Disordered" evidence="2">
    <location>
        <begin position="178"/>
        <end position="272"/>
    </location>
</feature>
<feature type="compositionally biased region" description="Basic and acidic residues" evidence="2">
    <location>
        <begin position="219"/>
        <end position="228"/>
    </location>
</feature>
<feature type="compositionally biased region" description="Basic and acidic residues" evidence="2">
    <location>
        <begin position="68"/>
        <end position="93"/>
    </location>
</feature>
<feature type="region of interest" description="Disordered" evidence="2">
    <location>
        <begin position="285"/>
        <end position="373"/>
    </location>
</feature>
<evidence type="ECO:0000256" key="1">
    <source>
        <dbReference type="SAM" id="Coils"/>
    </source>
</evidence>
<accession>A0ABS5NYN3</accession>
<proteinExistence type="predicted"/>
<name>A0ABS5NYN3_9BACI</name>
<organism evidence="3 4">
    <name type="scientific">Cytobacillus citreus</name>
    <dbReference type="NCBI Taxonomy" id="2833586"/>
    <lineage>
        <taxon>Bacteria</taxon>
        <taxon>Bacillati</taxon>
        <taxon>Bacillota</taxon>
        <taxon>Bacilli</taxon>
        <taxon>Bacillales</taxon>
        <taxon>Bacillaceae</taxon>
        <taxon>Cytobacillus</taxon>
    </lineage>
</organism>
<evidence type="ECO:0000256" key="2">
    <source>
        <dbReference type="SAM" id="MobiDB-lite"/>
    </source>
</evidence>
<sequence>MGQSKPAAKTEALQPKKQEIEPTPSQLTSRRSGPVIEEQTGQIGEPTVTQSSGRISESTGTESTGTESTDRMNKSVSARPEEQKKESVAEHSTDWGQTPDEPKSTGSGKPTGIRGFLKKAITSLKQAVNPNIHDDNISAILEEIERESKRESNKLKNSMQKLNKQQEVALQDKIMQINKVKKPLNKHRLDSDSKVHEHTSISKKDMRGEITKQQTLRKSTIETEHALGKDSVTATNQHAKPDERRIENASATNIKGLLKKDLASPDSKNNKKFTELYRRLSKMEEGLNKHETHQRKHETPKNENHHGSGRSIISNQKPNNSQTPRKKQQGHSNGTGGTSSKGSYTLKPGKRITVSYKGNSGRSGGSSSGRKHR</sequence>
<evidence type="ECO:0000313" key="4">
    <source>
        <dbReference type="Proteomes" id="UP000681027"/>
    </source>
</evidence>
<keyword evidence="1" id="KW-0175">Coiled coil</keyword>
<dbReference type="EMBL" id="JAGYPM010000007">
    <property type="protein sequence ID" value="MBS4192952.1"/>
    <property type="molecule type" value="Genomic_DNA"/>
</dbReference>
<keyword evidence="4" id="KW-1185">Reference proteome</keyword>
<feature type="compositionally biased region" description="Low complexity" evidence="2">
    <location>
        <begin position="51"/>
        <end position="67"/>
    </location>
</feature>
<feature type="compositionally biased region" description="Basic and acidic residues" evidence="2">
    <location>
        <begin position="187"/>
        <end position="210"/>
    </location>
</feature>
<feature type="coiled-coil region" evidence="1">
    <location>
        <begin position="141"/>
        <end position="172"/>
    </location>
</feature>
<feature type="compositionally biased region" description="Basic and acidic residues" evidence="2">
    <location>
        <begin position="285"/>
        <end position="306"/>
    </location>
</feature>
<gene>
    <name evidence="3" type="ORF">KHA94_22825</name>
</gene>
<protein>
    <submittedName>
        <fullName evidence="3">Uncharacterized protein</fullName>
    </submittedName>
</protein>
<feature type="compositionally biased region" description="Polar residues" evidence="2">
    <location>
        <begin position="39"/>
        <end position="50"/>
    </location>
</feature>
<dbReference type="Proteomes" id="UP000681027">
    <property type="component" value="Unassembled WGS sequence"/>
</dbReference>
<feature type="region of interest" description="Disordered" evidence="2">
    <location>
        <begin position="1"/>
        <end position="114"/>
    </location>
</feature>
<dbReference type="RefSeq" id="WP_213104396.1">
    <property type="nucleotide sequence ID" value="NZ_JAGYPM010000007.1"/>
</dbReference>
<reference evidence="3 4" key="1">
    <citation type="submission" date="2021-05" db="EMBL/GenBank/DDBJ databases">
        <title>Novel Bacillus species.</title>
        <authorList>
            <person name="Liu G."/>
        </authorList>
    </citation>
    <scope>NUCLEOTIDE SEQUENCE [LARGE SCALE GENOMIC DNA]</scope>
    <source>
        <strain evidence="3 4">FJAT-49705</strain>
    </source>
</reference>
<evidence type="ECO:0000313" key="3">
    <source>
        <dbReference type="EMBL" id="MBS4192952.1"/>
    </source>
</evidence>